<evidence type="ECO:0000256" key="1">
    <source>
        <dbReference type="ARBA" id="ARBA00004123"/>
    </source>
</evidence>
<dbReference type="CDD" id="cd00067">
    <property type="entry name" value="GAL4"/>
    <property type="match status" value="1"/>
</dbReference>
<dbReference type="InterPro" id="IPR036864">
    <property type="entry name" value="Zn2-C6_fun-type_DNA-bd_sf"/>
</dbReference>
<keyword evidence="3" id="KW-0862">Zinc</keyword>
<dbReference type="PROSITE" id="PS00463">
    <property type="entry name" value="ZN2_CY6_FUNGAL_1"/>
    <property type="match status" value="1"/>
</dbReference>
<dbReference type="GO" id="GO:0000981">
    <property type="term" value="F:DNA-binding transcription factor activity, RNA polymerase II-specific"/>
    <property type="evidence" value="ECO:0007669"/>
    <property type="project" value="InterPro"/>
</dbReference>
<dbReference type="InterPro" id="IPR051127">
    <property type="entry name" value="Fungal_SecMet_Regulators"/>
</dbReference>
<feature type="domain" description="Zn(2)-C6 fungal-type" evidence="11">
    <location>
        <begin position="10"/>
        <end position="40"/>
    </location>
</feature>
<dbReference type="Proteomes" id="UP000509704">
    <property type="component" value="Chromosome 6"/>
</dbReference>
<dbReference type="Pfam" id="PF04082">
    <property type="entry name" value="Fungal_trans"/>
    <property type="match status" value="1"/>
</dbReference>
<dbReference type="PANTHER" id="PTHR47424:SF3">
    <property type="entry name" value="REGULATORY PROTEIN GAL4"/>
    <property type="match status" value="1"/>
</dbReference>
<dbReference type="GeneID" id="59237529"/>
<dbReference type="RefSeq" id="XP_037145496.1">
    <property type="nucleotide sequence ID" value="XM_037289601.1"/>
</dbReference>
<gene>
    <name evidence="12" type="ORF">HG535_0F02810</name>
</gene>
<dbReference type="InterPro" id="IPR001138">
    <property type="entry name" value="Zn2Cys6_DnaBD"/>
</dbReference>
<evidence type="ECO:0000256" key="9">
    <source>
        <dbReference type="ARBA" id="ARBA00023242"/>
    </source>
</evidence>
<dbReference type="SMART" id="SM00066">
    <property type="entry name" value="GAL4"/>
    <property type="match status" value="1"/>
</dbReference>
<evidence type="ECO:0000256" key="8">
    <source>
        <dbReference type="ARBA" id="ARBA00023163"/>
    </source>
</evidence>
<dbReference type="SUPFAM" id="SSF57959">
    <property type="entry name" value="Leucine zipper domain"/>
    <property type="match status" value="1"/>
</dbReference>
<protein>
    <recommendedName>
        <fullName evidence="11">Zn(2)-C6 fungal-type domain-containing protein</fullName>
    </recommendedName>
</protein>
<proteinExistence type="predicted"/>
<keyword evidence="7" id="KW-0010">Activator</keyword>
<dbReference type="FunFam" id="4.10.240.10:FF:000009">
    <property type="entry name" value="C6 transcription factor (Gal4)"/>
    <property type="match status" value="1"/>
</dbReference>
<evidence type="ECO:0000256" key="7">
    <source>
        <dbReference type="ARBA" id="ARBA00023159"/>
    </source>
</evidence>
<dbReference type="InterPro" id="IPR007219">
    <property type="entry name" value="XnlR_reg_dom"/>
</dbReference>
<dbReference type="EMBL" id="CP058609">
    <property type="protein sequence ID" value="QLG73770.1"/>
    <property type="molecule type" value="Genomic_DNA"/>
</dbReference>
<dbReference type="Pfam" id="PF03902">
    <property type="entry name" value="Gal4_dimer"/>
    <property type="match status" value="1"/>
</dbReference>
<dbReference type="CDD" id="cd12148">
    <property type="entry name" value="fungal_TF_MHR"/>
    <property type="match status" value="1"/>
</dbReference>
<evidence type="ECO:0000256" key="4">
    <source>
        <dbReference type="ARBA" id="ARBA00023015"/>
    </source>
</evidence>
<dbReference type="GO" id="GO:0005634">
    <property type="term" value="C:nucleus"/>
    <property type="evidence" value="ECO:0007669"/>
    <property type="project" value="UniProtKB-SubCell"/>
</dbReference>
<keyword evidence="9" id="KW-0539">Nucleus</keyword>
<dbReference type="PROSITE" id="PS50048">
    <property type="entry name" value="ZN2_CY6_FUNGAL_2"/>
    <property type="match status" value="1"/>
</dbReference>
<evidence type="ECO:0000256" key="2">
    <source>
        <dbReference type="ARBA" id="ARBA00022723"/>
    </source>
</evidence>
<reference evidence="12 13" key="1">
    <citation type="submission" date="2020-07" db="EMBL/GenBank/DDBJ databases">
        <title>The yeast mating-type switching endonuclease HO is a domesticated member of an unorthodox homing genetic element family.</title>
        <authorList>
            <person name="Coughlan A.Y."/>
            <person name="Lombardi L."/>
            <person name="Braun-Galleani S."/>
            <person name="Martos A.R."/>
            <person name="Galeote V."/>
            <person name="Bigey F."/>
            <person name="Dequin S."/>
            <person name="Byrne K.P."/>
            <person name="Wolfe K.H."/>
        </authorList>
    </citation>
    <scope>NUCLEOTIDE SEQUENCE [LARGE SCALE GENOMIC DNA]</scope>
    <source>
        <strain evidence="12 13">NRRL Y-6702</strain>
    </source>
</reference>
<evidence type="ECO:0000256" key="10">
    <source>
        <dbReference type="ARBA" id="ARBA00023277"/>
    </source>
</evidence>
<evidence type="ECO:0000256" key="6">
    <source>
        <dbReference type="ARBA" id="ARBA00023144"/>
    </source>
</evidence>
<comment type="subcellular location">
    <subcellularLocation>
        <location evidence="1">Nucleus</location>
    </subcellularLocation>
</comment>
<evidence type="ECO:0000256" key="3">
    <source>
        <dbReference type="ARBA" id="ARBA00022833"/>
    </source>
</evidence>
<evidence type="ECO:0000259" key="11">
    <source>
        <dbReference type="PROSITE" id="PS50048"/>
    </source>
</evidence>
<sequence>MKKWDNMDRACDSCRLKKLKCSKTRPKCAKCLKNGWECCYSPKTRRSPLTRVHLTEVESRLDGLEQLFYELFPGVDLEKNLKGGGATKKLKELSQRITLVNEDGEELFNEFEASTVIPYFDSSAQEQKWIMDSNSGGKSIPPDSLPKDPLLGFDWNERKNTLTGNDGAGFLNTEANNRGYYGQGSSSASLKSVGFDMTLFSSQSPSYSPASISDPSLLGSTHAIAKFIESYFINFHPYCPLVNHDRFMRQHNASPDQMEPRLFNQWQVLFNIVLAIGAWGIAGESTDIDLFYYNNAKSHLSRIAFEVGSLRLVISFYLLSRYTEWRQKPNSSYAYHGQALRMAISLGLHKELSPTVNNTGVKEQRRRIWCCLYLQEYHLALVQGRPLSYLFSRDEMSISYPSSMNDNEHWTTEPSIYLGCVGRARMLDQFSKLWYGKNKQSRNAINCLKLCDSLETTFKEMPKFMQADISSLVLSSFLQEYPWLSYMRYSLSWQHLWLRIYALRELSVNSEANSEGENNNTTYQRCRILLVDAAQKTIASITNFINNNSLTPFFAWNCTFYLFNAALVPLTSLITQPSSNERHRWIFQLKSVVKALEILSTYKISSCKRYIQTIDQLCGSMLLVSPDDMSQTSELIDTPLSDRSATTGF</sequence>
<dbReference type="GO" id="GO:0000978">
    <property type="term" value="F:RNA polymerase II cis-regulatory region sequence-specific DNA binding"/>
    <property type="evidence" value="ECO:0007669"/>
    <property type="project" value="TreeGrafter"/>
</dbReference>
<keyword evidence="4" id="KW-0805">Transcription regulation</keyword>
<keyword evidence="6" id="KW-0299">Galactose metabolism</keyword>
<dbReference type="Gene3D" id="4.10.240.10">
    <property type="entry name" value="Zn(2)-C6 fungal-type DNA-binding domain"/>
    <property type="match status" value="1"/>
</dbReference>
<keyword evidence="8" id="KW-0804">Transcription</keyword>
<evidence type="ECO:0000313" key="12">
    <source>
        <dbReference type="EMBL" id="QLG73770.1"/>
    </source>
</evidence>
<keyword evidence="13" id="KW-1185">Reference proteome</keyword>
<dbReference type="AlphaFoldDB" id="A0A7H9B5B6"/>
<keyword evidence="10" id="KW-0119">Carbohydrate metabolism</keyword>
<dbReference type="GO" id="GO:0000435">
    <property type="term" value="P:positive regulation of transcription from RNA polymerase II promoter by galactose"/>
    <property type="evidence" value="ECO:0007669"/>
    <property type="project" value="TreeGrafter"/>
</dbReference>
<keyword evidence="2" id="KW-0479">Metal-binding</keyword>
<organism evidence="12 13">
    <name type="scientific">Zygotorulaspora mrakii</name>
    <name type="common">Zygosaccharomyces mrakii</name>
    <dbReference type="NCBI Taxonomy" id="42260"/>
    <lineage>
        <taxon>Eukaryota</taxon>
        <taxon>Fungi</taxon>
        <taxon>Dikarya</taxon>
        <taxon>Ascomycota</taxon>
        <taxon>Saccharomycotina</taxon>
        <taxon>Saccharomycetes</taxon>
        <taxon>Saccharomycetales</taxon>
        <taxon>Saccharomycetaceae</taxon>
        <taxon>Zygotorulaspora</taxon>
    </lineage>
</organism>
<evidence type="ECO:0000256" key="5">
    <source>
        <dbReference type="ARBA" id="ARBA00023125"/>
    </source>
</evidence>
<dbReference type="GO" id="GO:0008270">
    <property type="term" value="F:zinc ion binding"/>
    <property type="evidence" value="ECO:0007669"/>
    <property type="project" value="InterPro"/>
</dbReference>
<dbReference type="KEGG" id="zmk:HG535_0F02810"/>
<accession>A0A7H9B5B6</accession>
<dbReference type="Pfam" id="PF00172">
    <property type="entry name" value="Zn_clus"/>
    <property type="match status" value="1"/>
</dbReference>
<dbReference type="PANTHER" id="PTHR47424">
    <property type="entry name" value="REGULATORY PROTEIN GAL4"/>
    <property type="match status" value="1"/>
</dbReference>
<evidence type="ECO:0000313" key="13">
    <source>
        <dbReference type="Proteomes" id="UP000509704"/>
    </source>
</evidence>
<dbReference type="SUPFAM" id="SSF57701">
    <property type="entry name" value="Zn2/Cys6 DNA-binding domain"/>
    <property type="match status" value="1"/>
</dbReference>
<dbReference type="Gene3D" id="1.20.5.170">
    <property type="match status" value="1"/>
</dbReference>
<dbReference type="GO" id="GO:0006012">
    <property type="term" value="P:galactose metabolic process"/>
    <property type="evidence" value="ECO:0007669"/>
    <property type="project" value="UniProtKB-KW"/>
</dbReference>
<dbReference type="InterPro" id="IPR005600">
    <property type="entry name" value="Gal4_dimer_dom"/>
</dbReference>
<dbReference type="CDD" id="cd14654">
    <property type="entry name" value="ZIP_Gal4"/>
    <property type="match status" value="1"/>
</dbReference>
<keyword evidence="5" id="KW-0238">DNA-binding</keyword>
<name>A0A7H9B5B6_ZYGMR</name>
<dbReference type="InterPro" id="IPR046347">
    <property type="entry name" value="bZIP_sf"/>
</dbReference>
<dbReference type="OrthoDB" id="3364175at2759"/>
<dbReference type="GO" id="GO:0006351">
    <property type="term" value="P:DNA-templated transcription"/>
    <property type="evidence" value="ECO:0007669"/>
    <property type="project" value="InterPro"/>
</dbReference>
<dbReference type="SMART" id="SM00906">
    <property type="entry name" value="Fungal_trans"/>
    <property type="match status" value="1"/>
</dbReference>